<dbReference type="Proteomes" id="UP000184513">
    <property type="component" value="Unassembled WGS sequence"/>
</dbReference>
<dbReference type="OrthoDB" id="9803040at2"/>
<evidence type="ECO:0000313" key="1">
    <source>
        <dbReference type="EMBL" id="SHN20997.1"/>
    </source>
</evidence>
<dbReference type="AlphaFoldDB" id="A0A1M7PU63"/>
<protein>
    <recommendedName>
        <fullName evidence="3">DUF2480 family protein</fullName>
    </recommendedName>
</protein>
<reference evidence="1 2" key="1">
    <citation type="submission" date="2016-11" db="EMBL/GenBank/DDBJ databases">
        <authorList>
            <person name="Jaros S."/>
            <person name="Januszkiewicz K."/>
            <person name="Wedrychowicz H."/>
        </authorList>
    </citation>
    <scope>NUCLEOTIDE SEQUENCE [LARGE SCALE GENOMIC DNA]</scope>
    <source>
        <strain evidence="1 2">CGMCC 1.6102</strain>
    </source>
</reference>
<proteinExistence type="predicted"/>
<organism evidence="1 2">
    <name type="scientific">Cyclobacterium lianum</name>
    <dbReference type="NCBI Taxonomy" id="388280"/>
    <lineage>
        <taxon>Bacteria</taxon>
        <taxon>Pseudomonadati</taxon>
        <taxon>Bacteroidota</taxon>
        <taxon>Cytophagia</taxon>
        <taxon>Cytophagales</taxon>
        <taxon>Cyclobacteriaceae</taxon>
        <taxon>Cyclobacterium</taxon>
    </lineage>
</organism>
<keyword evidence="2" id="KW-1185">Reference proteome</keyword>
<name>A0A1M7PU63_9BACT</name>
<dbReference type="EMBL" id="FRCY01000010">
    <property type="protein sequence ID" value="SHN20997.1"/>
    <property type="molecule type" value="Genomic_DNA"/>
</dbReference>
<evidence type="ECO:0000313" key="2">
    <source>
        <dbReference type="Proteomes" id="UP000184513"/>
    </source>
</evidence>
<dbReference type="RefSeq" id="WP_073095727.1">
    <property type="nucleotide sequence ID" value="NZ_FRCY01000010.1"/>
</dbReference>
<evidence type="ECO:0008006" key="3">
    <source>
        <dbReference type="Google" id="ProtNLM"/>
    </source>
</evidence>
<gene>
    <name evidence="1" type="ORF">SAMN04488057_110166</name>
</gene>
<dbReference type="InterPro" id="IPR018914">
    <property type="entry name" value="DUF2480"/>
</dbReference>
<dbReference type="Pfam" id="PF10652">
    <property type="entry name" value="DUF2480"/>
    <property type="match status" value="1"/>
</dbReference>
<sequence length="173" mass="19670">MSEIVNRVANSPIVTVDLEKFYLPGEREEFDLAPFLYQGLVIREMDFRQSMKELDWCVYKDKYVAVHCSADAIVPTWAFMLAVVNLQKVARDVVIGDLNALEIHLMGSSLRKLDLEAMRDKPIVIKGCSKLPVVDYAYGEVIRMILPVAKSIMFGEPCSTVPVYKRPREKASR</sequence>
<accession>A0A1M7PU63</accession>
<dbReference type="STRING" id="388280.SAMN04488057_110166"/>